<reference evidence="5" key="1">
    <citation type="journal article" date="2019" name="Int. J. Syst. Evol. Microbiol.">
        <title>The Global Catalogue of Microorganisms (GCM) 10K type strain sequencing project: providing services to taxonomists for standard genome sequencing and annotation.</title>
        <authorList>
            <consortium name="The Broad Institute Genomics Platform"/>
            <consortium name="The Broad Institute Genome Sequencing Center for Infectious Disease"/>
            <person name="Wu L."/>
            <person name="Ma J."/>
        </authorList>
    </citation>
    <scope>NUCLEOTIDE SEQUENCE [LARGE SCALE GENOMIC DNA]</scope>
    <source>
        <strain evidence="5">PCU 280</strain>
    </source>
</reference>
<dbReference type="PANTHER" id="PTHR12128:SF66">
    <property type="entry name" value="4-HYDROXY-2-OXOGLUTARATE ALDOLASE, MITOCHONDRIAL"/>
    <property type="match status" value="1"/>
</dbReference>
<dbReference type="PANTHER" id="PTHR12128">
    <property type="entry name" value="DIHYDRODIPICOLINATE SYNTHASE"/>
    <property type="match status" value="1"/>
</dbReference>
<evidence type="ECO:0000256" key="2">
    <source>
        <dbReference type="ARBA" id="ARBA00023239"/>
    </source>
</evidence>
<dbReference type="PIRSF" id="PIRSF001365">
    <property type="entry name" value="DHDPS"/>
    <property type="match status" value="1"/>
</dbReference>
<dbReference type="SMART" id="SM01130">
    <property type="entry name" value="DHDPS"/>
    <property type="match status" value="1"/>
</dbReference>
<dbReference type="PRINTS" id="PR00146">
    <property type="entry name" value="DHPICSNTHASE"/>
</dbReference>
<gene>
    <name evidence="4" type="ORF">ACFP56_11375</name>
</gene>
<proteinExistence type="inferred from homology"/>
<dbReference type="Gene3D" id="3.20.20.70">
    <property type="entry name" value="Aldolase class I"/>
    <property type="match status" value="1"/>
</dbReference>
<organism evidence="4 5">
    <name type="scientific">Paenibacillus septentrionalis</name>
    <dbReference type="NCBI Taxonomy" id="429342"/>
    <lineage>
        <taxon>Bacteria</taxon>
        <taxon>Bacillati</taxon>
        <taxon>Bacillota</taxon>
        <taxon>Bacilli</taxon>
        <taxon>Bacillales</taxon>
        <taxon>Paenibacillaceae</taxon>
        <taxon>Paenibacillus</taxon>
    </lineage>
</organism>
<evidence type="ECO:0000313" key="5">
    <source>
        <dbReference type="Proteomes" id="UP001596233"/>
    </source>
</evidence>
<comment type="similarity">
    <text evidence="1 3">Belongs to the DapA family.</text>
</comment>
<dbReference type="Pfam" id="PF00701">
    <property type="entry name" value="DHDPS"/>
    <property type="match status" value="1"/>
</dbReference>
<protein>
    <submittedName>
        <fullName evidence="4">Dihydrodipicolinate synthase family protein</fullName>
    </submittedName>
</protein>
<sequence length="303" mass="32528">MNRMNVVQLKEQLKGIYVLAITPFTEDGSAIDEAALARNINHYIEAGAHGVVVGGTYAEYPSMTVEERKTLFRYAVKAVAGRVPLLCCTAASGTEEAIMLTKAAKEYGASGVMVTPPYVSEVRPADIAYHFQLLNDAVDFPIFIYNSASIGVHLSPEEIKGLADLSNVAGVKQGATDLHALVRTQAYSGEKIAVMCGSDGLALGAIASGLAGCTSTNANFMTSEFVSLYEEVKAGRNEEAIRRYYSWQPIRELAKKYGQPAMVKAALEVVGLPSGPVRAPFRSLDETAKAEIRQTLKEVGIIS</sequence>
<accession>A0ABW1V5Y3</accession>
<dbReference type="CDD" id="cd00408">
    <property type="entry name" value="DHDPS-like"/>
    <property type="match status" value="1"/>
</dbReference>
<evidence type="ECO:0000256" key="1">
    <source>
        <dbReference type="ARBA" id="ARBA00007592"/>
    </source>
</evidence>
<dbReference type="Proteomes" id="UP001596233">
    <property type="component" value="Unassembled WGS sequence"/>
</dbReference>
<dbReference type="InterPro" id="IPR013785">
    <property type="entry name" value="Aldolase_TIM"/>
</dbReference>
<name>A0ABW1V5Y3_9BACL</name>
<dbReference type="SUPFAM" id="SSF51569">
    <property type="entry name" value="Aldolase"/>
    <property type="match status" value="1"/>
</dbReference>
<comment type="caution">
    <text evidence="4">The sequence shown here is derived from an EMBL/GenBank/DDBJ whole genome shotgun (WGS) entry which is preliminary data.</text>
</comment>
<evidence type="ECO:0000256" key="3">
    <source>
        <dbReference type="PIRNR" id="PIRNR001365"/>
    </source>
</evidence>
<dbReference type="RefSeq" id="WP_379234461.1">
    <property type="nucleotide sequence ID" value="NZ_JBHSTE010000003.1"/>
</dbReference>
<keyword evidence="2 3" id="KW-0456">Lyase</keyword>
<dbReference type="EMBL" id="JBHSTE010000003">
    <property type="protein sequence ID" value="MFC6333226.1"/>
    <property type="molecule type" value="Genomic_DNA"/>
</dbReference>
<dbReference type="InterPro" id="IPR002220">
    <property type="entry name" value="DapA-like"/>
</dbReference>
<keyword evidence="5" id="KW-1185">Reference proteome</keyword>
<evidence type="ECO:0000313" key="4">
    <source>
        <dbReference type="EMBL" id="MFC6333226.1"/>
    </source>
</evidence>